<evidence type="ECO:0000259" key="2">
    <source>
        <dbReference type="Pfam" id="PF06904"/>
    </source>
</evidence>
<gene>
    <name evidence="3" type="ORF">PM02_11505</name>
</gene>
<accession>A0A061STT2</accession>
<keyword evidence="4" id="KW-1185">Reference proteome</keyword>
<dbReference type="PROSITE" id="PS51257">
    <property type="entry name" value="PROKAR_LIPOPROTEIN"/>
    <property type="match status" value="1"/>
</dbReference>
<reference evidence="3 4" key="1">
    <citation type="journal article" date="2014" name="Genome Announc.">
        <title>Draft Genome Sequences of Two Isolates of the Roseobacter Group, Sulfitobacter sp. Strains 3SOLIMAR09 and 1FIGIMAR09, from Harbors of Mallorca Island (Mediterranean Sea).</title>
        <authorList>
            <person name="Mas-Llado M."/>
            <person name="Pina-Villalonga J.M."/>
            <person name="Brunet-Galmes I."/>
            <person name="Nogales B."/>
            <person name="Bosch R."/>
        </authorList>
    </citation>
    <scope>NUCLEOTIDE SEQUENCE [LARGE SCALE GENOMIC DNA]</scope>
    <source>
        <strain evidence="3 4">1FIGIMAR09</strain>
    </source>
</reference>
<proteinExistence type="predicted"/>
<organism evidence="3 4">
    <name type="scientific">Sulfitobacter mediterraneus</name>
    <dbReference type="NCBI Taxonomy" id="83219"/>
    <lineage>
        <taxon>Bacteria</taxon>
        <taxon>Pseudomonadati</taxon>
        <taxon>Pseudomonadota</taxon>
        <taxon>Alphaproteobacteria</taxon>
        <taxon>Rhodobacterales</taxon>
        <taxon>Roseobacteraceae</taxon>
        <taxon>Sulfitobacter</taxon>
    </lineage>
</organism>
<evidence type="ECO:0000313" key="3">
    <source>
        <dbReference type="EMBL" id="KAJ03078.1"/>
    </source>
</evidence>
<dbReference type="InterPro" id="IPR009683">
    <property type="entry name" value="Extensin-like_C"/>
</dbReference>
<dbReference type="STRING" id="83219.PM02_11505"/>
<dbReference type="Pfam" id="PF06904">
    <property type="entry name" value="Extensin-like_C"/>
    <property type="match status" value="1"/>
</dbReference>
<feature type="chain" id="PRO_5001606784" description="Extensin-like C-terminal domain-containing protein" evidence="1">
    <location>
        <begin position="19"/>
        <end position="259"/>
    </location>
</feature>
<evidence type="ECO:0000256" key="1">
    <source>
        <dbReference type="SAM" id="SignalP"/>
    </source>
</evidence>
<dbReference type="AlphaFoldDB" id="A0A061STT2"/>
<dbReference type="EMBL" id="JEMU01000008">
    <property type="protein sequence ID" value="KAJ03078.1"/>
    <property type="molecule type" value="Genomic_DNA"/>
</dbReference>
<sequence>MMRLLVLALVMIGQACWAAGPENSKRPVQRGGNVYPVAMAVGSAVAPTARHEKLLLDNGLSSSMRPLFRPARVEKNARQKKRLLRKGAVCGDLAIQGEEIGRVKAQLKGCGVERAVRVRSVSGVRLSQTSVMDCRTAGALKRWLDRTAKPALSRKGGGLTGLKVAAHYACRTRNNKKGAKISEHGKGRAIDISAFRLRNGSEITVLHGWNNRGTKKALRKMHRGACGPFKTVLGPQADRYHRDHFHFDTAIYRGGNYCR</sequence>
<name>A0A061STT2_9RHOB</name>
<evidence type="ECO:0000313" key="4">
    <source>
        <dbReference type="Proteomes" id="UP000027337"/>
    </source>
</evidence>
<dbReference type="eggNOG" id="COG3921">
    <property type="taxonomic scope" value="Bacteria"/>
</dbReference>
<keyword evidence="1" id="KW-0732">Signal</keyword>
<protein>
    <recommendedName>
        <fullName evidence="2">Extensin-like C-terminal domain-containing protein</fullName>
    </recommendedName>
</protein>
<dbReference type="Proteomes" id="UP000027337">
    <property type="component" value="Unassembled WGS sequence"/>
</dbReference>
<feature type="signal peptide" evidence="1">
    <location>
        <begin position="1"/>
        <end position="18"/>
    </location>
</feature>
<feature type="domain" description="Extensin-like C-terminal" evidence="2">
    <location>
        <begin position="106"/>
        <end position="259"/>
    </location>
</feature>
<comment type="caution">
    <text evidence="3">The sequence shown here is derived from an EMBL/GenBank/DDBJ whole genome shotgun (WGS) entry which is preliminary data.</text>
</comment>